<dbReference type="InterPro" id="IPR017896">
    <property type="entry name" value="4Fe4S_Fe-S-bd"/>
</dbReference>
<dbReference type="Gene3D" id="3.50.50.60">
    <property type="entry name" value="FAD/NAD(P)-binding domain"/>
    <property type="match status" value="3"/>
</dbReference>
<dbReference type="Gene3D" id="1.10.1060.10">
    <property type="entry name" value="Alpha-helical ferredoxin"/>
    <property type="match status" value="1"/>
</dbReference>
<dbReference type="EMBL" id="JABAGO010000002">
    <property type="protein sequence ID" value="NME97074.1"/>
    <property type="molecule type" value="Genomic_DNA"/>
</dbReference>
<reference evidence="2 3" key="1">
    <citation type="submission" date="2020-04" db="EMBL/GenBank/DDBJ databases">
        <authorList>
            <person name="Hitch T.C.A."/>
            <person name="Wylensek D."/>
            <person name="Clavel T."/>
        </authorList>
    </citation>
    <scope>NUCLEOTIDE SEQUENCE [LARGE SCALE GENOMIC DNA]</scope>
    <source>
        <strain evidence="2 3">WB01_D5_05</strain>
    </source>
</reference>
<dbReference type="PRINTS" id="PR00368">
    <property type="entry name" value="FADPNR"/>
</dbReference>
<dbReference type="PRINTS" id="PR00469">
    <property type="entry name" value="PNDRDTASEII"/>
</dbReference>
<organism evidence="2 3">
    <name type="scientific">Aneurinibacillus aneurinilyticus</name>
    <name type="common">Bacillus aneurinolyticus</name>
    <dbReference type="NCBI Taxonomy" id="1391"/>
    <lineage>
        <taxon>Bacteria</taxon>
        <taxon>Bacillati</taxon>
        <taxon>Bacillota</taxon>
        <taxon>Bacilli</taxon>
        <taxon>Bacillales</taxon>
        <taxon>Paenibacillaceae</taxon>
        <taxon>Aneurinibacillus group</taxon>
        <taxon>Aneurinibacillus</taxon>
    </lineage>
</organism>
<evidence type="ECO:0000259" key="1">
    <source>
        <dbReference type="PROSITE" id="PS51379"/>
    </source>
</evidence>
<sequence>MIQTIFVKEESIVNQQAFIPVEKLKKNFQEFIPGLREKDAMDEANRCLYCYDAPCIKACPTGINIPSFIKKIASGNMKGSARAIMEANPVGASCARVCPTSELCEGACVLNHASSPIMIGQLQRYATDWAMKNDVALFHKGESNGKTVAIIGGGPAGLSAARELARLGYKVTIYESKAQAGGLNTYGIVSFRLPQQIALWEVEQVEKLGVTILTGMTVGKNIQVEEIINGYDYVVLAVGLGNVPDLGIEGEELDGVYDAIQLVEDTKTKSLETISLGKRVVVIGAGNTAIDAATCSHRLGAEQVTIMYRRTEDEMTAYDFEYEFAKQEGIEFRWLVTPVRIIGDERGKVTALACVRMKLGEPDASGRPRPVRIEGSEFTVEVDSVIKAIGQNKLLPLVQSFGVEHVRGVIKVNGNNQTSNPKIFAAGDCIFGLGNAEAMVVDAAEQGKKAAYGIHKAYMSTRTEVLA</sequence>
<evidence type="ECO:0000313" key="3">
    <source>
        <dbReference type="Proteomes" id="UP000561326"/>
    </source>
</evidence>
<dbReference type="InterPro" id="IPR036188">
    <property type="entry name" value="FAD/NAD-bd_sf"/>
</dbReference>
<protein>
    <submittedName>
        <fullName evidence="2">NAD(P)-dependent oxidoreductase</fullName>
    </submittedName>
</protein>
<evidence type="ECO:0000313" key="2">
    <source>
        <dbReference type="EMBL" id="NME97074.1"/>
    </source>
</evidence>
<gene>
    <name evidence="2" type="ORF">HF838_02265</name>
</gene>
<dbReference type="Proteomes" id="UP000561326">
    <property type="component" value="Unassembled WGS sequence"/>
</dbReference>
<dbReference type="InterPro" id="IPR028261">
    <property type="entry name" value="DPD_II"/>
</dbReference>
<dbReference type="PROSITE" id="PS51379">
    <property type="entry name" value="4FE4S_FER_2"/>
    <property type="match status" value="1"/>
</dbReference>
<dbReference type="GO" id="GO:0016491">
    <property type="term" value="F:oxidoreductase activity"/>
    <property type="evidence" value="ECO:0007669"/>
    <property type="project" value="InterPro"/>
</dbReference>
<dbReference type="AlphaFoldDB" id="A0A848CIJ1"/>
<comment type="caution">
    <text evidence="2">The sequence shown here is derived from an EMBL/GenBank/DDBJ whole genome shotgun (WGS) entry which is preliminary data.</text>
</comment>
<dbReference type="PANTHER" id="PTHR42783:SF3">
    <property type="entry name" value="GLUTAMATE SYNTHASE [NADPH] SMALL CHAIN-RELATED"/>
    <property type="match status" value="1"/>
</dbReference>
<dbReference type="Pfam" id="PF07992">
    <property type="entry name" value="Pyr_redox_2"/>
    <property type="match status" value="1"/>
</dbReference>
<dbReference type="SUPFAM" id="SSF46548">
    <property type="entry name" value="alpha-helical ferredoxin"/>
    <property type="match status" value="1"/>
</dbReference>
<dbReference type="InterPro" id="IPR009051">
    <property type="entry name" value="Helical_ferredxn"/>
</dbReference>
<name>A0A848CIJ1_ANEAE</name>
<dbReference type="Pfam" id="PF14691">
    <property type="entry name" value="Fer4_20"/>
    <property type="match status" value="1"/>
</dbReference>
<feature type="domain" description="4Fe-4S ferredoxin-type" evidence="1">
    <location>
        <begin position="37"/>
        <end position="71"/>
    </location>
</feature>
<dbReference type="InterPro" id="IPR023753">
    <property type="entry name" value="FAD/NAD-binding_dom"/>
</dbReference>
<accession>A0A848CIJ1</accession>
<proteinExistence type="predicted"/>
<dbReference type="GO" id="GO:0051536">
    <property type="term" value="F:iron-sulfur cluster binding"/>
    <property type="evidence" value="ECO:0007669"/>
    <property type="project" value="InterPro"/>
</dbReference>
<dbReference type="SUPFAM" id="SSF51971">
    <property type="entry name" value="Nucleotide-binding domain"/>
    <property type="match status" value="1"/>
</dbReference>
<dbReference type="PANTHER" id="PTHR42783">
    <property type="entry name" value="GLUTAMATE SYNTHASE [NADPH] SMALL CHAIN"/>
    <property type="match status" value="1"/>
</dbReference>